<feature type="region of interest" description="Disordered" evidence="1">
    <location>
        <begin position="1"/>
        <end position="34"/>
    </location>
</feature>
<evidence type="ECO:0000256" key="1">
    <source>
        <dbReference type="SAM" id="MobiDB-lite"/>
    </source>
</evidence>
<feature type="transmembrane region" description="Helical" evidence="2">
    <location>
        <begin position="55"/>
        <end position="73"/>
    </location>
</feature>
<keyword evidence="2" id="KW-0812">Transmembrane</keyword>
<dbReference type="GeneID" id="23863910"/>
<proteinExistence type="predicted"/>
<reference evidence="4" key="1">
    <citation type="journal article" date="2010" name="PLoS Negl. Trop. Dis.">
        <title>The genome sequence of Trypanosoma brucei gambiense, causative agent of chronic human african trypanosomiasis.</title>
        <authorList>
            <person name="Jackson A.P."/>
            <person name="Sanders M."/>
            <person name="Berry A."/>
            <person name="McQuillan J."/>
            <person name="Aslett M.A."/>
            <person name="Quail M.A."/>
            <person name="Chukualim B."/>
            <person name="Capewell P."/>
            <person name="MacLeod A."/>
            <person name="Melville S.E."/>
            <person name="Gibson W."/>
            <person name="Barry J.D."/>
            <person name="Berriman M."/>
            <person name="Hertz-Fowler C."/>
        </authorList>
    </citation>
    <scope>NUCLEOTIDE SEQUENCE [LARGE SCALE GENOMIC DNA]</scope>
    <source>
        <strain evidence="4">MHOM/CI/86/DAL972</strain>
    </source>
</reference>
<dbReference type="Proteomes" id="UP000002316">
    <property type="component" value="Chromosome 8"/>
</dbReference>
<gene>
    <name evidence="3" type="ORF">TbgDal_VIII6830</name>
</gene>
<evidence type="ECO:0000256" key="2">
    <source>
        <dbReference type="SAM" id="Phobius"/>
    </source>
</evidence>
<dbReference type="RefSeq" id="XP_011776015.1">
    <property type="nucleotide sequence ID" value="XM_011777713.1"/>
</dbReference>
<protein>
    <submittedName>
        <fullName evidence="3">Uncharacterized protein</fullName>
    </submittedName>
</protein>
<keyword evidence="2" id="KW-1133">Transmembrane helix</keyword>
<dbReference type="KEGG" id="tbg:TbgDal_VIII6830"/>
<organism evidence="3 4">
    <name type="scientific">Trypanosoma brucei gambiense (strain MHOM/CI/86/DAL972)</name>
    <dbReference type="NCBI Taxonomy" id="679716"/>
    <lineage>
        <taxon>Eukaryota</taxon>
        <taxon>Discoba</taxon>
        <taxon>Euglenozoa</taxon>
        <taxon>Kinetoplastea</taxon>
        <taxon>Metakinetoplastina</taxon>
        <taxon>Trypanosomatida</taxon>
        <taxon>Trypanosomatidae</taxon>
        <taxon>Trypanosoma</taxon>
    </lineage>
</organism>
<evidence type="ECO:0000313" key="4">
    <source>
        <dbReference type="Proteomes" id="UP000002316"/>
    </source>
</evidence>
<dbReference type="EMBL" id="FN554971">
    <property type="protein sequence ID" value="CBH13739.1"/>
    <property type="molecule type" value="Genomic_DNA"/>
</dbReference>
<dbReference type="AlphaFoldDB" id="C9ZWF0"/>
<keyword evidence="2" id="KW-0472">Membrane</keyword>
<accession>C9ZWF0</accession>
<name>C9ZWF0_TRYB9</name>
<sequence length="119" mass="13534">MPNTNDIMYCGGEQSVSRGDGANGPKGRPTAVQSRQPHTSLSFIRFLLFTYSYSFYPPVLSLSLLLFSFFHMFSFSVPTTASHFVCINVCRGRGVVSPWSIVYQCLCGWRFRCQKTFMY</sequence>
<evidence type="ECO:0000313" key="3">
    <source>
        <dbReference type="EMBL" id="CBH13739.1"/>
    </source>
</evidence>